<dbReference type="PROSITE" id="PS51208">
    <property type="entry name" value="AUTOTRANSPORTER"/>
    <property type="match status" value="1"/>
</dbReference>
<organism evidence="6 7">
    <name type="scientific">Sulfitobacter undariae</name>
    <dbReference type="NCBI Taxonomy" id="1563671"/>
    <lineage>
        <taxon>Bacteria</taxon>
        <taxon>Pseudomonadati</taxon>
        <taxon>Pseudomonadota</taxon>
        <taxon>Alphaproteobacteria</taxon>
        <taxon>Rhodobacterales</taxon>
        <taxon>Roseobacteraceae</taxon>
        <taxon>Sulfitobacter</taxon>
    </lineage>
</organism>
<dbReference type="SUPFAM" id="SSF103515">
    <property type="entry name" value="Autotransporter"/>
    <property type="match status" value="1"/>
</dbReference>
<keyword evidence="3" id="KW-0732">Signal</keyword>
<dbReference type="Proteomes" id="UP000530268">
    <property type="component" value="Unassembled WGS sequence"/>
</dbReference>
<gene>
    <name evidence="6" type="ORF">GGR95_003662</name>
</gene>
<feature type="domain" description="HYR" evidence="4">
    <location>
        <begin position="1184"/>
        <end position="1271"/>
    </location>
</feature>
<dbReference type="Pfam" id="PF19078">
    <property type="entry name" value="Big_12"/>
    <property type="match status" value="2"/>
</dbReference>
<dbReference type="InterPro" id="IPR013783">
    <property type="entry name" value="Ig-like_fold"/>
</dbReference>
<dbReference type="InterPro" id="IPR022409">
    <property type="entry name" value="PKD/Chitinase_dom"/>
</dbReference>
<dbReference type="PANTHER" id="PTHR24273">
    <property type="entry name" value="FI04643P-RELATED"/>
    <property type="match status" value="1"/>
</dbReference>
<keyword evidence="1" id="KW-0677">Repeat</keyword>
<dbReference type="NCBIfam" id="NF033932">
    <property type="entry name" value="LapB_rpt_80"/>
    <property type="match status" value="1"/>
</dbReference>
<dbReference type="Pfam" id="PF02494">
    <property type="entry name" value="HYR"/>
    <property type="match status" value="9"/>
</dbReference>
<dbReference type="RefSeq" id="WP_184568244.1">
    <property type="nucleotide sequence ID" value="NZ_JACIEI010000024.1"/>
</dbReference>
<evidence type="ECO:0000256" key="1">
    <source>
        <dbReference type="ARBA" id="ARBA00022737"/>
    </source>
</evidence>
<dbReference type="InterPro" id="IPR036709">
    <property type="entry name" value="Autotransporte_beta_dom_sf"/>
</dbReference>
<protein>
    <recommendedName>
        <fullName evidence="8">HYR domain-containing protein</fullName>
    </recommendedName>
</protein>
<dbReference type="InterPro" id="IPR035986">
    <property type="entry name" value="PKD_dom_sf"/>
</dbReference>
<dbReference type="InterPro" id="IPR041498">
    <property type="entry name" value="Big_6"/>
</dbReference>
<dbReference type="Pfam" id="PF22352">
    <property type="entry name" value="K319L-like_PKD"/>
    <property type="match status" value="1"/>
</dbReference>
<dbReference type="SUPFAM" id="SSF49299">
    <property type="entry name" value="PKD domain"/>
    <property type="match status" value="1"/>
</dbReference>
<dbReference type="SMART" id="SM00869">
    <property type="entry name" value="Autotransporter"/>
    <property type="match status" value="1"/>
</dbReference>
<reference evidence="6 7" key="1">
    <citation type="submission" date="2020-08" db="EMBL/GenBank/DDBJ databases">
        <title>Genomic Encyclopedia of Type Strains, Phase IV (KMG-IV): sequencing the most valuable type-strain genomes for metagenomic binning, comparative biology and taxonomic classification.</title>
        <authorList>
            <person name="Goeker M."/>
        </authorList>
    </citation>
    <scope>NUCLEOTIDE SEQUENCE [LARGE SCALE GENOMIC DNA]</scope>
    <source>
        <strain evidence="6 7">DSM 102234</strain>
    </source>
</reference>
<feature type="domain" description="HYR" evidence="4">
    <location>
        <begin position="1018"/>
        <end position="1105"/>
    </location>
</feature>
<dbReference type="PROSITE" id="PS50825">
    <property type="entry name" value="HYR"/>
    <property type="match status" value="7"/>
</dbReference>
<feature type="domain" description="HYR" evidence="4">
    <location>
        <begin position="848"/>
        <end position="933"/>
    </location>
</feature>
<feature type="domain" description="HYR" evidence="4">
    <location>
        <begin position="243"/>
        <end position="331"/>
    </location>
</feature>
<comment type="caution">
    <text evidence="6">The sequence shown here is derived from an EMBL/GenBank/DDBJ whole genome shotgun (WGS) entry which is preliminary data.</text>
</comment>
<evidence type="ECO:0000259" key="4">
    <source>
        <dbReference type="PROSITE" id="PS50825"/>
    </source>
</evidence>
<dbReference type="InterPro" id="IPR003410">
    <property type="entry name" value="HYR_dom"/>
</dbReference>
<feature type="chain" id="PRO_5031093676" description="HYR domain-containing protein" evidence="3">
    <location>
        <begin position="24"/>
        <end position="1853"/>
    </location>
</feature>
<keyword evidence="7" id="KW-1185">Reference proteome</keyword>
<dbReference type="InterPro" id="IPR044048">
    <property type="entry name" value="Big_12"/>
</dbReference>
<evidence type="ECO:0000313" key="7">
    <source>
        <dbReference type="Proteomes" id="UP000530268"/>
    </source>
</evidence>
<evidence type="ECO:0000259" key="5">
    <source>
        <dbReference type="PROSITE" id="PS51208"/>
    </source>
</evidence>
<name>A0A7W6E9P1_9RHOB</name>
<evidence type="ECO:0008006" key="8">
    <source>
        <dbReference type="Google" id="ProtNLM"/>
    </source>
</evidence>
<dbReference type="EMBL" id="JACIEI010000024">
    <property type="protein sequence ID" value="MBB3995996.1"/>
    <property type="molecule type" value="Genomic_DNA"/>
</dbReference>
<feature type="domain" description="HYR" evidence="4">
    <location>
        <begin position="416"/>
        <end position="503"/>
    </location>
</feature>
<dbReference type="InterPro" id="IPR005546">
    <property type="entry name" value="Autotransporte_beta"/>
</dbReference>
<evidence type="ECO:0000256" key="3">
    <source>
        <dbReference type="SAM" id="SignalP"/>
    </source>
</evidence>
<dbReference type="PANTHER" id="PTHR24273:SF32">
    <property type="entry name" value="HYALIN"/>
    <property type="match status" value="1"/>
</dbReference>
<dbReference type="Gene3D" id="2.60.40.10">
    <property type="entry name" value="Immunoglobulins"/>
    <property type="match status" value="8"/>
</dbReference>
<accession>A0A7W6E9P1</accession>
<proteinExistence type="predicted"/>
<evidence type="ECO:0000256" key="2">
    <source>
        <dbReference type="SAM" id="MobiDB-lite"/>
    </source>
</evidence>
<evidence type="ECO:0000313" key="6">
    <source>
        <dbReference type="EMBL" id="MBB3995996.1"/>
    </source>
</evidence>
<feature type="domain" description="HYR" evidence="4">
    <location>
        <begin position="588"/>
        <end position="675"/>
    </location>
</feature>
<feature type="domain" description="HYR" evidence="4">
    <location>
        <begin position="760"/>
        <end position="847"/>
    </location>
</feature>
<feature type="domain" description="Autotransporter" evidence="5">
    <location>
        <begin position="1601"/>
        <end position="1853"/>
    </location>
</feature>
<feature type="signal peptide" evidence="3">
    <location>
        <begin position="1"/>
        <end position="23"/>
    </location>
</feature>
<dbReference type="SMART" id="SM00089">
    <property type="entry name" value="PKD"/>
    <property type="match status" value="5"/>
</dbReference>
<dbReference type="Pfam" id="PF17936">
    <property type="entry name" value="Big_6"/>
    <property type="match status" value="1"/>
</dbReference>
<sequence length="1853" mass="186855">MWKKLFAGLIAVTLATAGSTAYGFNRGDIGAFTVQFGADCWIEGTNPYDTLNAYVRLTASGVTYHAGGSHFKDGVIVSSRPITLDLLQACVGEASVISNLTQNGADGSFYTDDYIGLSYRQTFPSGASYMKERQVGAGSMPANVIPTADAGTAVAVASGTQVTLNGSGTDSDGTIDSYAWNRNGGTGTGETFTGETTAEPSFTAPTLQFGDVDQTFIYDLVVSDNLGAVSAASSVTITVTAPADTEPPVIYATPGFVSIGTDLGKITASVALYASVIDTSGEVIEPVFTLNGSTITSPHVFPVGTSTVTVTAQDSAGNKATPQQFDVNVTDREGPVISALSEVSVNTDAGSHTASLTMSATVTDNSGETITPTFTSGSFPLLNQHDFPIGTTTVTVRANDLAGNEAVPVQFDVTVTDAEAPVISGTSNVSANTNPGASTASVTLNATVTDNALIDPSPVFTANGATITSPHNFPIGTTTVTVTAQDVAGNAATPVNFDVIVTDVGFPEISGTSDVSVNTDAGANTASVVLNATVTDNSGEMITPVFSVYGSPVTSPRSFPIGTTTVTVTAQDSVGNAATPVTFDVTVTDAEVPVISGTSNVSVNTDAGANTASVVLNATVTDNSGETITPAFTVDGSAITSPHSFPIGTTTVTVGAQDSADNAATPVTFNVTVSDADAPVISSTSDVLVNAAAGTSTALVPLNATVSDNSGETITPVFSVYGSPITSPRSFPVGTTEVTVTAQDSAGNAATPVTFNVIVADAEAPVISGTADISVDADAGANTASVAFTASATDNSGHLIMLEFSVDGSTVTSPHTFPVGTTTVTVNARDGAGNTATPVSFNVTVSDANAPVISGTADISTNTDAGANTASVPLNATVSDDSGETIVPAFTVDGSPVTSPHAFPLGTTAVTVSAQDSAGNAATPVTFNVVVADAGAPVISGTADVSVGTDAGANTAFVVLNASVTDNSGETLTPVFTADGSAVTSPHSFPAGTTTVTVSAQDSAGNVATPVTFDVTVTDAGAPVISGIADVSVNTDAGMNTASVVLNATVADNSGETITPTFTVGGSTVTNLHNFPIGTTKVSVTAQDSAGNAATPVTFNVTVADAGAPVISGTADITVNTASVVLNATVTDNSGEMIAPVFTVDGSAVTSPHVFPAGKTTVTVTAQDSAGNAATPVSFNVTVADAIAPVISGTSDVSVTTDADVNTASVVLNATVSDNSGETITPEFSVDGSAITSPHAFPVGTTEVTVTAQDSAGNQATPVVFTVVIQDTTVPAQPVASAPTSTPDGRPNVSGTAEPGSIVTVTFPDGSTQSVTADPVTGAFSLVAHAAQRSGDITIVAADAAGNVSQTLTLKFAGDDVAPTVTIAALSGPVNGTYTAAITLSEASSDFTASDLALVNADATLTGSGLNYIAIVTPTADGEVSLSVPAGVLNDAAGNPNTASNVVKVMHDAVAPTVSITGAPESAASSSSFAVTVTFSEDVIGFDGADMATKNARVTGVSGSGSVYAVSLIATGAGDVILTVPANGAYDAAGNGNLASNTVSIDDTTVERTQELIAGFMQTRVNQLVRNQPDLMAFLSGNGKGELDLYVTRGYGNFDFASRPDYPVWVRATGAWSNDEDSKGKYLFGAFGGHQKINENLLLGGMLQFDHLTEETGVAKMSGTGWMAGPYLVAKSANHPLHFEGRLLYGETSNKISPFGTYEDDFDSKRFLAQFKVAGEMDYGATILTPFFDISYTTDDQEAYEDTMGNTIPKQGIELGQIEFGMDFNRTISIPNGEFELWGGVSGIWSHTSGSGYASTVTPDYEGGRGRVELGVGYDLPHGQSFNAATFYDGIGANSFESFGLSLGYEATF</sequence>
<feature type="region of interest" description="Disordered" evidence="2">
    <location>
        <begin position="1277"/>
        <end position="1299"/>
    </location>
</feature>